<dbReference type="EMBL" id="OU893332">
    <property type="protein sequence ID" value="CAG9782134.1"/>
    <property type="molecule type" value="Genomic_DNA"/>
</dbReference>
<evidence type="ECO:0000313" key="1">
    <source>
        <dbReference type="EMBL" id="CAG9782134.1"/>
    </source>
</evidence>
<sequence>MRIIHKCSEFRVESFKNRKLKEKKETTMFNRILLFKALCISLCLASSLSSSEEAREFIEHVLRVPNPEKVLNSVHSRLQRNRPQNFETEKLITDPEDCDEPTEVLPEYTESLEESRERESRQLSVQKHYPICHLQRTIRKLNTIDYEYRPAYYEEIRCSSMIADDLGTYSEICTSLGFSCIQWNKTIHLTRRRYNSDCWETKTMVIPAGCECMWPHHKLGDMTLHL</sequence>
<evidence type="ECO:0000313" key="2">
    <source>
        <dbReference type="Proteomes" id="UP001153714"/>
    </source>
</evidence>
<reference evidence="1" key="1">
    <citation type="submission" date="2021-12" db="EMBL/GenBank/DDBJ databases">
        <authorList>
            <person name="King R."/>
        </authorList>
    </citation>
    <scope>NUCLEOTIDE SEQUENCE</scope>
</reference>
<keyword evidence="2" id="KW-1185">Reference proteome</keyword>
<name>A0A9N9N1D9_9NEOP</name>
<reference evidence="1" key="2">
    <citation type="submission" date="2022-10" db="EMBL/GenBank/DDBJ databases">
        <authorList>
            <consortium name="ENA_rothamsted_submissions"/>
            <consortium name="culmorum"/>
            <person name="King R."/>
        </authorList>
    </citation>
    <scope>NUCLEOTIDE SEQUENCE</scope>
</reference>
<dbReference type="AlphaFoldDB" id="A0A9N9N1D9"/>
<organism evidence="1 2">
    <name type="scientific">Diatraea saccharalis</name>
    <name type="common">sugarcane borer</name>
    <dbReference type="NCBI Taxonomy" id="40085"/>
    <lineage>
        <taxon>Eukaryota</taxon>
        <taxon>Metazoa</taxon>
        <taxon>Ecdysozoa</taxon>
        <taxon>Arthropoda</taxon>
        <taxon>Hexapoda</taxon>
        <taxon>Insecta</taxon>
        <taxon>Pterygota</taxon>
        <taxon>Neoptera</taxon>
        <taxon>Endopterygota</taxon>
        <taxon>Lepidoptera</taxon>
        <taxon>Glossata</taxon>
        <taxon>Ditrysia</taxon>
        <taxon>Pyraloidea</taxon>
        <taxon>Crambidae</taxon>
        <taxon>Crambinae</taxon>
        <taxon>Diatraea</taxon>
    </lineage>
</organism>
<dbReference type="Proteomes" id="UP001153714">
    <property type="component" value="Chromosome 1"/>
</dbReference>
<dbReference type="OrthoDB" id="6328726at2759"/>
<accession>A0A9N9N1D9</accession>
<proteinExistence type="predicted"/>
<gene>
    <name evidence="1" type="ORF">DIATSA_LOCUS418</name>
</gene>
<protein>
    <submittedName>
        <fullName evidence="1">Uncharacterized protein</fullName>
    </submittedName>
</protein>